<accession>A0A840EET3</accession>
<keyword evidence="1" id="KW-1133">Transmembrane helix</keyword>
<name>A0A840EET3_9BACT</name>
<comment type="caution">
    <text evidence="2">The sequence shown here is derived from an EMBL/GenBank/DDBJ whole genome shotgun (WGS) entry which is preliminary data.</text>
</comment>
<protein>
    <submittedName>
        <fullName evidence="2">Uncharacterized protein</fullName>
    </submittedName>
</protein>
<feature type="transmembrane region" description="Helical" evidence="1">
    <location>
        <begin position="18"/>
        <end position="39"/>
    </location>
</feature>
<reference evidence="2 3" key="1">
    <citation type="submission" date="2020-08" db="EMBL/GenBank/DDBJ databases">
        <title>Genomic Encyclopedia of Type Strains, Phase IV (KMG-IV): sequencing the most valuable type-strain genomes for metagenomic binning, comparative biology and taxonomic classification.</title>
        <authorList>
            <person name="Goeker M."/>
        </authorList>
    </citation>
    <scope>NUCLEOTIDE SEQUENCE [LARGE SCALE GENOMIC DNA]</scope>
    <source>
        <strain evidence="2 3">DSM 105137</strain>
    </source>
</reference>
<dbReference type="EMBL" id="JACIFF010000008">
    <property type="protein sequence ID" value="MBB4080448.1"/>
    <property type="molecule type" value="Genomic_DNA"/>
</dbReference>
<dbReference type="AlphaFoldDB" id="A0A840EET3"/>
<keyword evidence="3" id="KW-1185">Reference proteome</keyword>
<gene>
    <name evidence="2" type="ORF">GGR28_003082</name>
</gene>
<keyword evidence="1" id="KW-0472">Membrane</keyword>
<dbReference type="Proteomes" id="UP000576209">
    <property type="component" value="Unassembled WGS sequence"/>
</dbReference>
<evidence type="ECO:0000256" key="1">
    <source>
        <dbReference type="SAM" id="Phobius"/>
    </source>
</evidence>
<evidence type="ECO:0000313" key="2">
    <source>
        <dbReference type="EMBL" id="MBB4080448.1"/>
    </source>
</evidence>
<proteinExistence type="predicted"/>
<dbReference type="RefSeq" id="WP_183496685.1">
    <property type="nucleotide sequence ID" value="NZ_JACIFF010000008.1"/>
</dbReference>
<sequence>MDGKIVEGDKTGRGRRNFVLPAVLVVPLFLPQMAAKLFIGTGVTLQITVAIKGKSNSPAL</sequence>
<keyword evidence="1" id="KW-0812">Transmembrane</keyword>
<organism evidence="2 3">
    <name type="scientific">Neolewinella aquimaris</name>
    <dbReference type="NCBI Taxonomy" id="1835722"/>
    <lineage>
        <taxon>Bacteria</taxon>
        <taxon>Pseudomonadati</taxon>
        <taxon>Bacteroidota</taxon>
        <taxon>Saprospiria</taxon>
        <taxon>Saprospirales</taxon>
        <taxon>Lewinellaceae</taxon>
        <taxon>Neolewinella</taxon>
    </lineage>
</organism>
<evidence type="ECO:0000313" key="3">
    <source>
        <dbReference type="Proteomes" id="UP000576209"/>
    </source>
</evidence>